<evidence type="ECO:0000313" key="2">
    <source>
        <dbReference type="EMBL" id="KAF1828449.1"/>
    </source>
</evidence>
<sequence>MDRSAEQASIRHIYRGSPPDEPPGVRYRSAAFLPLSSARRVCVMDQAGLPVATVSRRPLVSHVAQLRRRGTAKRRSCLENMADKSNIKPRTALAESCPRKCKGQLVLEYLDAEASSNAPRPRRPKATPLEHDLTPGPPLPLQCLLYGTLHRDCQGAWVQAHYYCWFYSSLIWFYDVNMRGFDARYHD</sequence>
<dbReference type="AlphaFoldDB" id="A0A6A5JWR0"/>
<accession>A0A6A5JWR0</accession>
<feature type="region of interest" description="Disordered" evidence="1">
    <location>
        <begin position="1"/>
        <end position="22"/>
    </location>
</feature>
<dbReference type="Proteomes" id="UP000800040">
    <property type="component" value="Unassembled WGS sequence"/>
</dbReference>
<gene>
    <name evidence="2" type="ORF">BDW02DRAFT_584487</name>
</gene>
<protein>
    <submittedName>
        <fullName evidence="2">Uncharacterized protein</fullName>
    </submittedName>
</protein>
<evidence type="ECO:0000313" key="3">
    <source>
        <dbReference type="Proteomes" id="UP000800040"/>
    </source>
</evidence>
<reference evidence="2" key="1">
    <citation type="submission" date="2020-01" db="EMBL/GenBank/DDBJ databases">
        <authorList>
            <consortium name="DOE Joint Genome Institute"/>
            <person name="Haridas S."/>
            <person name="Albert R."/>
            <person name="Binder M."/>
            <person name="Bloem J."/>
            <person name="Labutti K."/>
            <person name="Salamov A."/>
            <person name="Andreopoulos B."/>
            <person name="Baker S.E."/>
            <person name="Barry K."/>
            <person name="Bills G."/>
            <person name="Bluhm B.H."/>
            <person name="Cannon C."/>
            <person name="Castanera R."/>
            <person name="Culley D.E."/>
            <person name="Daum C."/>
            <person name="Ezra D."/>
            <person name="Gonzalez J.B."/>
            <person name="Henrissat B."/>
            <person name="Kuo A."/>
            <person name="Liang C."/>
            <person name="Lipzen A."/>
            <person name="Lutzoni F."/>
            <person name="Magnuson J."/>
            <person name="Mondo S."/>
            <person name="Nolan M."/>
            <person name="Ohm R."/>
            <person name="Pangilinan J."/>
            <person name="Park H.-J."/>
            <person name="Ramirez L."/>
            <person name="Alfaro M."/>
            <person name="Sun H."/>
            <person name="Tritt A."/>
            <person name="Yoshinaga Y."/>
            <person name="Zwiers L.-H."/>
            <person name="Turgeon B.G."/>
            <person name="Goodwin S.B."/>
            <person name="Spatafora J.W."/>
            <person name="Crous P.W."/>
            <person name="Grigoriev I.V."/>
        </authorList>
    </citation>
    <scope>NUCLEOTIDE SEQUENCE</scope>
    <source>
        <strain evidence="2">P77</strain>
    </source>
</reference>
<evidence type="ECO:0000256" key="1">
    <source>
        <dbReference type="SAM" id="MobiDB-lite"/>
    </source>
</evidence>
<proteinExistence type="predicted"/>
<keyword evidence="3" id="KW-1185">Reference proteome</keyword>
<name>A0A6A5JWR0_9PLEO</name>
<dbReference type="EMBL" id="ML975546">
    <property type="protein sequence ID" value="KAF1828449.1"/>
    <property type="molecule type" value="Genomic_DNA"/>
</dbReference>
<organism evidence="2 3">
    <name type="scientific">Decorospora gaudefroyi</name>
    <dbReference type="NCBI Taxonomy" id="184978"/>
    <lineage>
        <taxon>Eukaryota</taxon>
        <taxon>Fungi</taxon>
        <taxon>Dikarya</taxon>
        <taxon>Ascomycota</taxon>
        <taxon>Pezizomycotina</taxon>
        <taxon>Dothideomycetes</taxon>
        <taxon>Pleosporomycetidae</taxon>
        <taxon>Pleosporales</taxon>
        <taxon>Pleosporineae</taxon>
        <taxon>Pleosporaceae</taxon>
        <taxon>Decorospora</taxon>
    </lineage>
</organism>
<feature type="region of interest" description="Disordered" evidence="1">
    <location>
        <begin position="113"/>
        <end position="132"/>
    </location>
</feature>